<accession>A0A2J7ZNS6</accession>
<dbReference type="Proteomes" id="UP000236333">
    <property type="component" value="Unassembled WGS sequence"/>
</dbReference>
<proteinExistence type="inferred from homology"/>
<evidence type="ECO:0000313" key="9">
    <source>
        <dbReference type="Proteomes" id="UP000236333"/>
    </source>
</evidence>
<sequence>MRIQVAADADTTAFFGRDLDGVTGAGLAGSYTSPPYNDDSSPVDLVKLLPVVLGKGAFGRVYEGTYRGQRVAVKQVLDFSEGAASEVMQASFAQLMDTSLDKMLHGGKLLPMPLLLHIAIEISLGLAYLHPTILHRDLKPANVLINDPCGKQLPTVKLSPAYIAPECYDIMQNKITYQSDIYSFGVMLWEMLAGCRPWDGIGTVGIACQVTLRNKRLEVPSRETPGSCSSRWPPQLCQLLQECWDKDPERRPAAAELAKRLLLVQQKLKGGGGLPMQDLK</sequence>
<organism evidence="8 9">
    <name type="scientific">Tetrabaena socialis</name>
    <dbReference type="NCBI Taxonomy" id="47790"/>
    <lineage>
        <taxon>Eukaryota</taxon>
        <taxon>Viridiplantae</taxon>
        <taxon>Chlorophyta</taxon>
        <taxon>core chlorophytes</taxon>
        <taxon>Chlorophyceae</taxon>
        <taxon>CS clade</taxon>
        <taxon>Chlamydomonadales</taxon>
        <taxon>Tetrabaenaceae</taxon>
        <taxon>Tetrabaena</taxon>
    </lineage>
</organism>
<keyword evidence="1" id="KW-0808">Transferase</keyword>
<dbReference type="Gene3D" id="1.10.510.10">
    <property type="entry name" value="Transferase(Phosphotransferase) domain 1"/>
    <property type="match status" value="1"/>
</dbReference>
<dbReference type="Pfam" id="PF00069">
    <property type="entry name" value="Pkinase"/>
    <property type="match status" value="1"/>
</dbReference>
<evidence type="ECO:0000256" key="4">
    <source>
        <dbReference type="ARBA" id="ARBA00022840"/>
    </source>
</evidence>
<dbReference type="GO" id="GO:0004674">
    <property type="term" value="F:protein serine/threonine kinase activity"/>
    <property type="evidence" value="ECO:0007669"/>
    <property type="project" value="UniProtKB-KW"/>
</dbReference>
<evidence type="ECO:0000256" key="3">
    <source>
        <dbReference type="ARBA" id="ARBA00022777"/>
    </source>
</evidence>
<dbReference type="SUPFAM" id="SSF56112">
    <property type="entry name" value="Protein kinase-like (PK-like)"/>
    <property type="match status" value="1"/>
</dbReference>
<dbReference type="PROSITE" id="PS00108">
    <property type="entry name" value="PROTEIN_KINASE_ST"/>
    <property type="match status" value="1"/>
</dbReference>
<dbReference type="PROSITE" id="PS00107">
    <property type="entry name" value="PROTEIN_KINASE_ATP"/>
    <property type="match status" value="1"/>
</dbReference>
<dbReference type="EMBL" id="PGGS01000761">
    <property type="protein sequence ID" value="PNH01921.1"/>
    <property type="molecule type" value="Genomic_DNA"/>
</dbReference>
<dbReference type="AlphaFoldDB" id="A0A2J7ZNS6"/>
<dbReference type="GO" id="GO:0005524">
    <property type="term" value="F:ATP binding"/>
    <property type="evidence" value="ECO:0007669"/>
    <property type="project" value="UniProtKB-UniRule"/>
</dbReference>
<evidence type="ECO:0000256" key="1">
    <source>
        <dbReference type="ARBA" id="ARBA00022679"/>
    </source>
</evidence>
<reference evidence="8 9" key="1">
    <citation type="journal article" date="2017" name="Mol. Biol. Evol.">
        <title>The 4-celled Tetrabaena socialis nuclear genome reveals the essential components for genetic control of cell number at the origin of multicellularity in the volvocine lineage.</title>
        <authorList>
            <person name="Featherston J."/>
            <person name="Arakaki Y."/>
            <person name="Hanschen E.R."/>
            <person name="Ferris P.J."/>
            <person name="Michod R.E."/>
            <person name="Olson B.J.S.C."/>
            <person name="Nozaki H."/>
            <person name="Durand P.M."/>
        </authorList>
    </citation>
    <scope>NUCLEOTIDE SEQUENCE [LARGE SCALE GENOMIC DNA]</scope>
    <source>
        <strain evidence="8 9">NIES-571</strain>
    </source>
</reference>
<dbReference type="InterPro" id="IPR011009">
    <property type="entry name" value="Kinase-like_dom_sf"/>
</dbReference>
<dbReference type="SMART" id="SM00220">
    <property type="entry name" value="S_TKc"/>
    <property type="match status" value="1"/>
</dbReference>
<name>A0A2J7ZNS6_9CHLO</name>
<keyword evidence="2 5" id="KW-0547">Nucleotide-binding</keyword>
<evidence type="ECO:0000256" key="6">
    <source>
        <dbReference type="RuleBase" id="RU000304"/>
    </source>
</evidence>
<feature type="binding site" evidence="5">
    <location>
        <position position="74"/>
    </location>
    <ligand>
        <name>ATP</name>
        <dbReference type="ChEBI" id="CHEBI:30616"/>
    </ligand>
</feature>
<dbReference type="InterPro" id="IPR008271">
    <property type="entry name" value="Ser/Thr_kinase_AS"/>
</dbReference>
<keyword evidence="6" id="KW-0723">Serine/threonine-protein kinase</keyword>
<dbReference type="PROSITE" id="PS50011">
    <property type="entry name" value="PROTEIN_KINASE_DOM"/>
    <property type="match status" value="1"/>
</dbReference>
<evidence type="ECO:0000313" key="8">
    <source>
        <dbReference type="EMBL" id="PNH01921.1"/>
    </source>
</evidence>
<evidence type="ECO:0000256" key="5">
    <source>
        <dbReference type="PROSITE-ProRule" id="PRU10141"/>
    </source>
</evidence>
<dbReference type="OrthoDB" id="339325at2759"/>
<feature type="domain" description="Protein kinase" evidence="7">
    <location>
        <begin position="1"/>
        <end position="263"/>
    </location>
</feature>
<keyword evidence="9" id="KW-1185">Reference proteome</keyword>
<protein>
    <submittedName>
        <fullName evidence="8">Putative serine/threonine-protein kinase</fullName>
    </submittedName>
</protein>
<dbReference type="InterPro" id="IPR017441">
    <property type="entry name" value="Protein_kinase_ATP_BS"/>
</dbReference>
<dbReference type="PANTHER" id="PTHR44329">
    <property type="entry name" value="SERINE/THREONINE-PROTEIN KINASE TNNI3K-RELATED"/>
    <property type="match status" value="1"/>
</dbReference>
<gene>
    <name evidence="8" type="ORF">TSOC_012137</name>
</gene>
<dbReference type="Gene3D" id="3.30.200.20">
    <property type="entry name" value="Phosphorylase Kinase, domain 1"/>
    <property type="match status" value="1"/>
</dbReference>
<dbReference type="PANTHER" id="PTHR44329:SF214">
    <property type="entry name" value="PROTEIN KINASE DOMAIN-CONTAINING PROTEIN"/>
    <property type="match status" value="1"/>
</dbReference>
<comment type="similarity">
    <text evidence="6">Belongs to the protein kinase superfamily.</text>
</comment>
<evidence type="ECO:0000256" key="2">
    <source>
        <dbReference type="ARBA" id="ARBA00022741"/>
    </source>
</evidence>
<comment type="caution">
    <text evidence="8">The sequence shown here is derived from an EMBL/GenBank/DDBJ whole genome shotgun (WGS) entry which is preliminary data.</text>
</comment>
<keyword evidence="4 5" id="KW-0067">ATP-binding</keyword>
<keyword evidence="3 8" id="KW-0418">Kinase</keyword>
<dbReference type="InterPro" id="IPR000719">
    <property type="entry name" value="Prot_kinase_dom"/>
</dbReference>
<dbReference type="InterPro" id="IPR051681">
    <property type="entry name" value="Ser/Thr_Kinases-Pseudokinases"/>
</dbReference>
<evidence type="ECO:0000259" key="7">
    <source>
        <dbReference type="PROSITE" id="PS50011"/>
    </source>
</evidence>